<evidence type="ECO:0000313" key="5">
    <source>
        <dbReference type="Proteomes" id="UP001595816"/>
    </source>
</evidence>
<dbReference type="PANTHER" id="PTHR33744">
    <property type="entry name" value="CARBOHYDRATE DIACID REGULATOR"/>
    <property type="match status" value="1"/>
</dbReference>
<comment type="caution">
    <text evidence="4">The sequence shown here is derived from an EMBL/GenBank/DDBJ whole genome shotgun (WGS) entry which is preliminary data.</text>
</comment>
<evidence type="ECO:0000259" key="3">
    <source>
        <dbReference type="Pfam" id="PF17853"/>
    </source>
</evidence>
<organism evidence="4 5">
    <name type="scientific">Hamadaea flava</name>
    <dbReference type="NCBI Taxonomy" id="1742688"/>
    <lineage>
        <taxon>Bacteria</taxon>
        <taxon>Bacillati</taxon>
        <taxon>Actinomycetota</taxon>
        <taxon>Actinomycetes</taxon>
        <taxon>Micromonosporales</taxon>
        <taxon>Micromonosporaceae</taxon>
        <taxon>Hamadaea</taxon>
    </lineage>
</organism>
<feature type="domain" description="CdaR GGDEF-like" evidence="3">
    <location>
        <begin position="170"/>
        <end position="263"/>
    </location>
</feature>
<dbReference type="InterPro" id="IPR025736">
    <property type="entry name" value="PucR_C-HTH_dom"/>
</dbReference>
<protein>
    <submittedName>
        <fullName evidence="4">PucR family transcriptional regulator</fullName>
    </submittedName>
</protein>
<dbReference type="Proteomes" id="UP001595816">
    <property type="component" value="Unassembled WGS sequence"/>
</dbReference>
<name>A0ABV8M008_9ACTN</name>
<dbReference type="EMBL" id="JBHSAY010000033">
    <property type="protein sequence ID" value="MFC4136697.1"/>
    <property type="molecule type" value="Genomic_DNA"/>
</dbReference>
<proteinExistence type="inferred from homology"/>
<accession>A0ABV8M008</accession>
<dbReference type="Gene3D" id="1.10.10.2840">
    <property type="entry name" value="PucR C-terminal helix-turn-helix domain"/>
    <property type="match status" value="1"/>
</dbReference>
<dbReference type="PANTHER" id="PTHR33744:SF1">
    <property type="entry name" value="DNA-BINDING TRANSCRIPTIONAL ACTIVATOR ADER"/>
    <property type="match status" value="1"/>
</dbReference>
<evidence type="ECO:0000259" key="2">
    <source>
        <dbReference type="Pfam" id="PF13556"/>
    </source>
</evidence>
<dbReference type="Pfam" id="PF13556">
    <property type="entry name" value="HTH_30"/>
    <property type="match status" value="1"/>
</dbReference>
<dbReference type="Pfam" id="PF17853">
    <property type="entry name" value="GGDEF_2"/>
    <property type="match status" value="1"/>
</dbReference>
<gene>
    <name evidence="4" type="ORF">ACFOZ4_39340</name>
</gene>
<evidence type="ECO:0000313" key="4">
    <source>
        <dbReference type="EMBL" id="MFC4136697.1"/>
    </source>
</evidence>
<reference evidence="5" key="1">
    <citation type="journal article" date="2019" name="Int. J. Syst. Evol. Microbiol.">
        <title>The Global Catalogue of Microorganisms (GCM) 10K type strain sequencing project: providing services to taxonomists for standard genome sequencing and annotation.</title>
        <authorList>
            <consortium name="The Broad Institute Genomics Platform"/>
            <consortium name="The Broad Institute Genome Sequencing Center for Infectious Disease"/>
            <person name="Wu L."/>
            <person name="Ma J."/>
        </authorList>
    </citation>
    <scope>NUCLEOTIDE SEQUENCE [LARGE SCALE GENOMIC DNA]</scope>
    <source>
        <strain evidence="5">CGMCC 4.7289</strain>
    </source>
</reference>
<dbReference type="InterPro" id="IPR041522">
    <property type="entry name" value="CdaR_GGDEF"/>
</dbReference>
<dbReference type="RefSeq" id="WP_253760519.1">
    <property type="nucleotide sequence ID" value="NZ_JAMZDZ010000001.1"/>
</dbReference>
<sequence>MRDELQLLVDRIADRMGRPVLVEDRRQRVVCYSAQAEPLDVVRRDSILRRSTTAEVISFFARFEITRARHPVRTPAEPALGLLPRVCVPVWHSDLLLGFVWFVDSPELSAADVNRAVGLAEDLALALYRVNLLGELTARREADAVRGLLADDPAVRADAATKIVGAEMLESDGPCTALVVSVGEAAVVEQALVATRRYCGHRYAVHLVRPTQGLLLLRSGSVAPADAAAHLAEQADSGVGVGDPVARLADVHQSVAQATQALALPAIALPAAARPATAIPGAAVPGTAGSQRIRDLGRIKGQDSTRIPDPAAQRVAMWSQLGVYRVLSAAGLTAPELYPGVDRLPPDLAATVEAYLDLAGDAAATAAHLRIHRTTLYYRLSRAAELCGVDLRDGLQRLQLHLALKAIHLAS</sequence>
<evidence type="ECO:0000256" key="1">
    <source>
        <dbReference type="ARBA" id="ARBA00006754"/>
    </source>
</evidence>
<dbReference type="InterPro" id="IPR042070">
    <property type="entry name" value="PucR_C-HTH_sf"/>
</dbReference>
<comment type="similarity">
    <text evidence="1">Belongs to the CdaR family.</text>
</comment>
<feature type="domain" description="PucR C-terminal helix-turn-helix" evidence="2">
    <location>
        <begin position="348"/>
        <end position="406"/>
    </location>
</feature>
<keyword evidence="5" id="KW-1185">Reference proteome</keyword>
<dbReference type="InterPro" id="IPR051448">
    <property type="entry name" value="CdaR-like_regulators"/>
</dbReference>